<evidence type="ECO:0000256" key="7">
    <source>
        <dbReference type="ARBA" id="ARBA00022714"/>
    </source>
</evidence>
<dbReference type="InterPro" id="IPR017941">
    <property type="entry name" value="Rieske_2Fe-2S"/>
</dbReference>
<dbReference type="Gene3D" id="3.90.380.10">
    <property type="entry name" value="Naphthalene 1,2-dioxygenase Alpha Subunit, Chain A, domain 1"/>
    <property type="match status" value="1"/>
</dbReference>
<dbReference type="InterPro" id="IPR015879">
    <property type="entry name" value="Ring_hydroxy_dOase_asu_C_dom"/>
</dbReference>
<evidence type="ECO:0000313" key="15">
    <source>
        <dbReference type="EMBL" id="WIA12808.1"/>
    </source>
</evidence>
<comment type="cofactor">
    <cofactor evidence="1">
        <name>Fe cation</name>
        <dbReference type="ChEBI" id="CHEBI:24875"/>
    </cofactor>
</comment>
<evidence type="ECO:0000256" key="6">
    <source>
        <dbReference type="ARBA" id="ARBA00014931"/>
    </source>
</evidence>
<keyword evidence="8" id="KW-0479">Metal-binding</keyword>
<comment type="pathway">
    <text evidence="3">Amine and polyamine biosynthesis; betaine biosynthesis via choline pathway; betaine aldehyde from choline (monooxygenase route): step 1/1.</text>
</comment>
<keyword evidence="16" id="KW-1185">Reference proteome</keyword>
<feature type="region of interest" description="Disordered" evidence="13">
    <location>
        <begin position="280"/>
        <end position="303"/>
    </location>
</feature>
<dbReference type="EC" id="1.14.15.7" evidence="5"/>
<keyword evidence="9" id="KW-0560">Oxidoreductase</keyword>
<dbReference type="PRINTS" id="PR00090">
    <property type="entry name" value="RNGDIOXGNASE"/>
</dbReference>
<dbReference type="PANTHER" id="PTHR43756:SF5">
    <property type="entry name" value="CHOLINE MONOOXYGENASE, CHLOROPLASTIC"/>
    <property type="match status" value="1"/>
</dbReference>
<sequence>MAWSMLRSASGSGFASQIENLEEWAGYSVGIERAVTLPASWYTSPLALQLEKQHVLYNSWQMVCDVGRLQQPGDFVCGSLADVRYLIVRGEDGQLRAFHNVCRHHAAAVAQGCGNQLQFQCPYHGWTYDDKGRLVKATRLKGIKDFKATQFGLHPIDLYVWGHFVFLHLQGGKPAAAAAAAAAAGGGQQGQLQTPSVAEWLGAGGVRLQECGMADVQLLHIARREYVLGCNWKVFCDNYLDGGYHVPYAHADLASGLDLSGYTNELHEVLSIQSCSVKQGGSSSSSGESSSSSSSSSSGGAQLDRLAGGRDAAYAFVYPNLMINRYGPWMDTNVVLPYSGSSTDRCRVVFDYWLDAAAVQQAAATVEGSSSSSSSSSSAERDSSCSTGGGSAAGSSSSGSLAGSSVIEAARKSAFVRDSLASSHKVQEEDIALCQAVQLGLQEPAYGVGRYAPGPEAPMYHFHSLLYGAVMRGTREQQ</sequence>
<evidence type="ECO:0000313" key="16">
    <source>
        <dbReference type="Proteomes" id="UP001244341"/>
    </source>
</evidence>
<dbReference type="PROSITE" id="PS51296">
    <property type="entry name" value="RIESKE"/>
    <property type="match status" value="1"/>
</dbReference>
<evidence type="ECO:0000256" key="4">
    <source>
        <dbReference type="ARBA" id="ARBA00010848"/>
    </source>
</evidence>
<name>A0ABY8TUJ0_TETOB</name>
<feature type="domain" description="Rieske" evidence="14">
    <location>
        <begin position="60"/>
        <end position="167"/>
    </location>
</feature>
<evidence type="ECO:0000256" key="12">
    <source>
        <dbReference type="ARBA" id="ARBA00049097"/>
    </source>
</evidence>
<accession>A0ABY8TUJ0</accession>
<evidence type="ECO:0000256" key="11">
    <source>
        <dbReference type="ARBA" id="ARBA00023014"/>
    </source>
</evidence>
<evidence type="ECO:0000256" key="3">
    <source>
        <dbReference type="ARBA" id="ARBA00004866"/>
    </source>
</evidence>
<dbReference type="EMBL" id="CP126211">
    <property type="protein sequence ID" value="WIA12808.1"/>
    <property type="molecule type" value="Genomic_DNA"/>
</dbReference>
<dbReference type="Gene3D" id="2.102.10.10">
    <property type="entry name" value="Rieske [2Fe-2S] iron-sulphur domain"/>
    <property type="match status" value="1"/>
</dbReference>
<keyword evidence="10" id="KW-0408">Iron</keyword>
<gene>
    <name evidence="15" type="ORF">OEZ85_006439</name>
</gene>
<keyword evidence="7" id="KW-0001">2Fe-2S</keyword>
<dbReference type="InterPro" id="IPR036922">
    <property type="entry name" value="Rieske_2Fe-2S_sf"/>
</dbReference>
<proteinExistence type="inferred from homology"/>
<dbReference type="Pfam" id="PF00355">
    <property type="entry name" value="Rieske"/>
    <property type="match status" value="1"/>
</dbReference>
<dbReference type="Pfam" id="PF00848">
    <property type="entry name" value="Ring_hydroxyl_A"/>
    <property type="match status" value="1"/>
</dbReference>
<reference evidence="15 16" key="1">
    <citation type="submission" date="2023-05" db="EMBL/GenBank/DDBJ databases">
        <title>A 100% complete, gapless, phased diploid assembly of the Scenedesmus obliquus UTEX 3031 genome.</title>
        <authorList>
            <person name="Biondi T.C."/>
            <person name="Hanschen E.R."/>
            <person name="Kwon T."/>
            <person name="Eng W."/>
            <person name="Kruse C.P.S."/>
            <person name="Koehler S.I."/>
            <person name="Kunde Y."/>
            <person name="Gleasner C.D."/>
            <person name="You Mak K.T."/>
            <person name="Polle J."/>
            <person name="Hovde B.T."/>
            <person name="Starkenburg S.R."/>
        </authorList>
    </citation>
    <scope>NUCLEOTIDE SEQUENCE [LARGE SCALE GENOMIC DNA]</scope>
    <source>
        <strain evidence="15 16">DOE0152z</strain>
    </source>
</reference>
<evidence type="ECO:0000256" key="13">
    <source>
        <dbReference type="SAM" id="MobiDB-lite"/>
    </source>
</evidence>
<evidence type="ECO:0000259" key="14">
    <source>
        <dbReference type="PROSITE" id="PS51296"/>
    </source>
</evidence>
<evidence type="ECO:0000256" key="9">
    <source>
        <dbReference type="ARBA" id="ARBA00023002"/>
    </source>
</evidence>
<protein>
    <recommendedName>
        <fullName evidence="6">Choline monooxygenase, chloroplastic</fullName>
        <ecNumber evidence="5">1.14.15.7</ecNumber>
    </recommendedName>
</protein>
<evidence type="ECO:0000256" key="2">
    <source>
        <dbReference type="ARBA" id="ARBA00002149"/>
    </source>
</evidence>
<feature type="compositionally biased region" description="Low complexity" evidence="13">
    <location>
        <begin position="280"/>
        <end position="300"/>
    </location>
</feature>
<dbReference type="Proteomes" id="UP001244341">
    <property type="component" value="Chromosome 4b"/>
</dbReference>
<evidence type="ECO:0000256" key="1">
    <source>
        <dbReference type="ARBA" id="ARBA00001962"/>
    </source>
</evidence>
<organism evidence="15 16">
    <name type="scientific">Tetradesmus obliquus</name>
    <name type="common">Green alga</name>
    <name type="synonym">Acutodesmus obliquus</name>
    <dbReference type="NCBI Taxonomy" id="3088"/>
    <lineage>
        <taxon>Eukaryota</taxon>
        <taxon>Viridiplantae</taxon>
        <taxon>Chlorophyta</taxon>
        <taxon>core chlorophytes</taxon>
        <taxon>Chlorophyceae</taxon>
        <taxon>CS clade</taxon>
        <taxon>Sphaeropleales</taxon>
        <taxon>Scenedesmaceae</taxon>
        <taxon>Tetradesmus</taxon>
    </lineage>
</organism>
<evidence type="ECO:0000256" key="10">
    <source>
        <dbReference type="ARBA" id="ARBA00023004"/>
    </source>
</evidence>
<comment type="function">
    <text evidence="2">Catalyzes the first step of the osmoprotectant glycine betaine synthesis.</text>
</comment>
<dbReference type="SUPFAM" id="SSF50022">
    <property type="entry name" value="ISP domain"/>
    <property type="match status" value="1"/>
</dbReference>
<dbReference type="InterPro" id="IPR001663">
    <property type="entry name" value="Rng_hydr_dOase-A"/>
</dbReference>
<evidence type="ECO:0000256" key="8">
    <source>
        <dbReference type="ARBA" id="ARBA00022723"/>
    </source>
</evidence>
<feature type="region of interest" description="Disordered" evidence="13">
    <location>
        <begin position="366"/>
        <end position="400"/>
    </location>
</feature>
<feature type="compositionally biased region" description="Low complexity" evidence="13">
    <location>
        <begin position="366"/>
        <end position="378"/>
    </location>
</feature>
<comment type="similarity">
    <text evidence="4">Belongs to the choline monooxygenase family.</text>
</comment>
<keyword evidence="11" id="KW-0411">Iron-sulfur</keyword>
<dbReference type="SUPFAM" id="SSF55961">
    <property type="entry name" value="Bet v1-like"/>
    <property type="match status" value="1"/>
</dbReference>
<comment type="catalytic activity">
    <reaction evidence="12">
        <text>choline + 2 reduced [2Fe-2S]-[ferredoxin] + O2 + 2 H(+) = betaine aldehyde hydrate + 2 oxidized [2Fe-2S]-[ferredoxin] + H2O</text>
        <dbReference type="Rhea" id="RHEA:17769"/>
        <dbReference type="Rhea" id="RHEA-COMP:10000"/>
        <dbReference type="Rhea" id="RHEA-COMP:10001"/>
        <dbReference type="ChEBI" id="CHEBI:15354"/>
        <dbReference type="ChEBI" id="CHEBI:15377"/>
        <dbReference type="ChEBI" id="CHEBI:15378"/>
        <dbReference type="ChEBI" id="CHEBI:15379"/>
        <dbReference type="ChEBI" id="CHEBI:15870"/>
        <dbReference type="ChEBI" id="CHEBI:33737"/>
        <dbReference type="ChEBI" id="CHEBI:33738"/>
        <dbReference type="EC" id="1.14.15.7"/>
    </reaction>
</comment>
<dbReference type="PANTHER" id="PTHR43756">
    <property type="entry name" value="CHOLINE MONOOXYGENASE, CHLOROPLASTIC"/>
    <property type="match status" value="1"/>
</dbReference>
<evidence type="ECO:0000256" key="5">
    <source>
        <dbReference type="ARBA" id="ARBA00012763"/>
    </source>
</evidence>